<feature type="domain" description="Microspherule protein N-terminal" evidence="12">
    <location>
        <begin position="276"/>
        <end position="339"/>
    </location>
</feature>
<evidence type="ECO:0000256" key="4">
    <source>
        <dbReference type="ARBA" id="ARBA00022448"/>
    </source>
</evidence>
<feature type="compositionally biased region" description="Basic and acidic residues" evidence="10">
    <location>
        <begin position="1156"/>
        <end position="1170"/>
    </location>
</feature>
<feature type="transmembrane region" description="Helical" evidence="11">
    <location>
        <begin position="224"/>
        <end position="241"/>
    </location>
</feature>
<dbReference type="Proteomes" id="UP000596661">
    <property type="component" value="Chromosome 1"/>
</dbReference>
<feature type="compositionally biased region" description="Polar residues" evidence="10">
    <location>
        <begin position="774"/>
        <end position="798"/>
    </location>
</feature>
<dbReference type="EnsemblPlants" id="evm.model.01.2967">
    <property type="protein sequence ID" value="cds.evm.model.01.2967"/>
    <property type="gene ID" value="evm.TU.01.2967"/>
</dbReference>
<evidence type="ECO:0000256" key="10">
    <source>
        <dbReference type="SAM" id="MobiDB-lite"/>
    </source>
</evidence>
<feature type="region of interest" description="Disordered" evidence="10">
    <location>
        <begin position="1242"/>
        <end position="1281"/>
    </location>
</feature>
<evidence type="ECO:0000256" key="8">
    <source>
        <dbReference type="ARBA" id="ARBA00023065"/>
    </source>
</evidence>
<comment type="similarity">
    <text evidence="3">Belongs to the SLAC1 S-type anion channel family.</text>
</comment>
<dbReference type="InterPro" id="IPR025999">
    <property type="entry name" value="MCRS_N"/>
</dbReference>
<keyword evidence="14" id="KW-1185">Reference proteome</keyword>
<reference evidence="13" key="2">
    <citation type="submission" date="2021-03" db="UniProtKB">
        <authorList>
            <consortium name="EnsemblPlants"/>
        </authorList>
    </citation>
    <scope>IDENTIFICATION</scope>
</reference>
<evidence type="ECO:0000256" key="7">
    <source>
        <dbReference type="ARBA" id="ARBA00022989"/>
    </source>
</evidence>
<evidence type="ECO:0000256" key="2">
    <source>
        <dbReference type="ARBA" id="ARBA00004236"/>
    </source>
</evidence>
<evidence type="ECO:0000256" key="5">
    <source>
        <dbReference type="ARBA" id="ARBA00022475"/>
    </source>
</evidence>
<dbReference type="InterPro" id="IPR004695">
    <property type="entry name" value="SLAC1/Mae1/Ssu1/TehA"/>
</dbReference>
<keyword evidence="9 11" id="KW-0472">Membrane</keyword>
<dbReference type="GO" id="GO:0005886">
    <property type="term" value="C:plasma membrane"/>
    <property type="evidence" value="ECO:0007669"/>
    <property type="project" value="UniProtKB-SubCell"/>
</dbReference>
<keyword evidence="6 11" id="KW-0812">Transmembrane</keyword>
<evidence type="ECO:0000256" key="1">
    <source>
        <dbReference type="ARBA" id="ARBA00004127"/>
    </source>
</evidence>
<feature type="transmembrane region" description="Helical" evidence="11">
    <location>
        <begin position="63"/>
        <end position="82"/>
    </location>
</feature>
<dbReference type="Pfam" id="PF03595">
    <property type="entry name" value="SLAC1"/>
    <property type="match status" value="1"/>
</dbReference>
<feature type="transmembrane region" description="Helical" evidence="11">
    <location>
        <begin position="180"/>
        <end position="203"/>
    </location>
</feature>
<feature type="compositionally biased region" description="Basic residues" evidence="10">
    <location>
        <begin position="1189"/>
        <end position="1202"/>
    </location>
</feature>
<keyword evidence="4" id="KW-0813">Transport</keyword>
<accession>A0A803NN87</accession>
<feature type="transmembrane region" description="Helical" evidence="11">
    <location>
        <begin position="88"/>
        <end position="108"/>
    </location>
</feature>
<feature type="region of interest" description="Disordered" evidence="10">
    <location>
        <begin position="774"/>
        <end position="818"/>
    </location>
</feature>
<dbReference type="InterPro" id="IPR038665">
    <property type="entry name" value="Voltage-dep_anion_channel_sf"/>
</dbReference>
<reference evidence="13" key="1">
    <citation type="submission" date="2018-11" db="EMBL/GenBank/DDBJ databases">
        <authorList>
            <person name="Grassa J C."/>
        </authorList>
    </citation>
    <scope>NUCLEOTIDE SEQUENCE [LARGE SCALE GENOMIC DNA]</scope>
</reference>
<dbReference type="Gene3D" id="1.50.10.150">
    <property type="entry name" value="Voltage-dependent anion channel"/>
    <property type="match status" value="1"/>
</dbReference>
<dbReference type="Gramene" id="evm.model.01.2967">
    <property type="protein sequence ID" value="cds.evm.model.01.2967"/>
    <property type="gene ID" value="evm.TU.01.2967"/>
</dbReference>
<dbReference type="PANTHER" id="PTHR31269">
    <property type="entry name" value="S-TYPE ANION CHANNEL SLAH3"/>
    <property type="match status" value="1"/>
</dbReference>
<dbReference type="GO" id="GO:0008308">
    <property type="term" value="F:voltage-gated monoatomic anion channel activity"/>
    <property type="evidence" value="ECO:0007669"/>
    <property type="project" value="InterPro"/>
</dbReference>
<dbReference type="EMBL" id="UZAU01000083">
    <property type="status" value="NOT_ANNOTATED_CDS"/>
    <property type="molecule type" value="Genomic_DNA"/>
</dbReference>
<evidence type="ECO:0000256" key="6">
    <source>
        <dbReference type="ARBA" id="ARBA00022692"/>
    </source>
</evidence>
<protein>
    <recommendedName>
        <fullName evidence="12">Microspherule protein N-terminal domain-containing protein</fullName>
    </recommendedName>
</protein>
<sequence>MGPRTTNATHSVVLMINSTSTFLVLWSFALFTLIFLSLIYLLKCLFNFKMVKAEFLHHVGVNYLFVPWISWLLLLQTAPFLAPTTPTYLILWWIFSVPVVLLDVKIYGQWFTKGKRYLSMAANPTSQLSVIGNLVGAQAAARMGWRESAVGLFSLGMVHYLVLFVTLYQRLAGGDRLPAMLRPVFFLFFAAPSMASLAWESIVGDFDMICRPMLFKRSMRRFNIAWWAYSFPMTVLALASFENKLCLVYSADDLGVGRGVYVFGSAMGALAPISSWIPEDDLLLKNAVQAGASLESLAKGAVQFSRKFTVRELQDRWFTLLYDPIISAEASAQMNEFERSASVLPSKLNRFGNLKDNNCAIGKRKLDSVRSCYYALRKRICNEPFNSMDLSFFVGPTDSTYAGNGDEALSANCVLQDAASNPFGLEVSEMVTCAFPNDLMDADGGTFHTLHTSLENPTEETFSVDQNNTLEEIPQVLGENRPSISGLEEMEDPTDLAASFFEGVEIQAKTSPAFNQDDADQLNMFAEFDVNKVFSSPVSGSVTPFNNMEFLSPLPGTPIWKTVSTPALSVDNCLGDRDLCSGDSFHLPDDYGSRSTRTSDFDVHSEVKVKMETAYGNFQVHNGTDNYLAELSNSLLNFNDEELLCMTSDGRDMIDRSYYDGLSSLLLSSPNDVGQDQTTNITELETSIAPDMCTANESAPYHGELHDDTECREGDEQISFSSPSQMQSSILASNLQFPELKDGVICCVLNTEDPEVPCNDDVFISNQPTVMSSTAEAKLQETSGPLSSSIKDCSSNQRTSDRGPSLMHKERKTPRESHVMGSHVLQEMGLNPSAGSFGVMFAASKSDSASMASKVASIGLNSANSSTRTLQETLKEEIRELPMAKHLNSTDISIEKPAFGSASFKSYPHGNAIAIEEEHDGFRDQESIQAELTRMNCTVFKPHLDNATAEHDAMLNYSEDDIPCYSDVEAMVLDMDLDPDEQDLHSSEEVSRYQHEETKRAIIRLEQSAHSYMQRAIASHGALAILYGQHSKHYIKKPEVLLGRATFESPVDIDLGREGNSNKISRRQASSQFHFTRIKEEKVCLCVFRQKGRRGFYFIKKTNAIKAPHSGIGNSEGGFEQTKGEIQERRSEDASNLTRYEPLVELENRQLQQRLEKSNQRNAELEREAAVARATCSNTPLNQPNTCTKRPRGRPRGSRTRRHGETPRGDNHGNLMNPQSGSGDKLSLSTAAASTVTMKVGNSIKNGLNGKRKDSSNDKKKQKKHENYVFMPELKKNSRSKQDPNIYCRFHRDIGHTTDECRQLKDEIEGLISREYLRKYVRNRGNEQN</sequence>
<feature type="transmembrane region" description="Helical" evidence="11">
    <location>
        <begin position="20"/>
        <end position="42"/>
    </location>
</feature>
<dbReference type="GO" id="GO:0006873">
    <property type="term" value="P:intracellular monoatomic ion homeostasis"/>
    <property type="evidence" value="ECO:0007669"/>
    <property type="project" value="InterPro"/>
</dbReference>
<organism evidence="13 14">
    <name type="scientific">Cannabis sativa</name>
    <name type="common">Hemp</name>
    <name type="synonym">Marijuana</name>
    <dbReference type="NCBI Taxonomy" id="3483"/>
    <lineage>
        <taxon>Eukaryota</taxon>
        <taxon>Viridiplantae</taxon>
        <taxon>Streptophyta</taxon>
        <taxon>Embryophyta</taxon>
        <taxon>Tracheophyta</taxon>
        <taxon>Spermatophyta</taxon>
        <taxon>Magnoliopsida</taxon>
        <taxon>eudicotyledons</taxon>
        <taxon>Gunneridae</taxon>
        <taxon>Pentapetalae</taxon>
        <taxon>rosids</taxon>
        <taxon>fabids</taxon>
        <taxon>Rosales</taxon>
        <taxon>Cannabaceae</taxon>
        <taxon>Cannabis</taxon>
    </lineage>
</organism>
<dbReference type="Pfam" id="PF13325">
    <property type="entry name" value="MCRS_N"/>
    <property type="match status" value="1"/>
</dbReference>
<proteinExistence type="inferred from homology"/>
<evidence type="ECO:0000259" key="12">
    <source>
        <dbReference type="Pfam" id="PF13325"/>
    </source>
</evidence>
<evidence type="ECO:0000313" key="14">
    <source>
        <dbReference type="Proteomes" id="UP000596661"/>
    </source>
</evidence>
<dbReference type="InterPro" id="IPR030183">
    <property type="entry name" value="SLAC/SLAH"/>
</dbReference>
<comment type="subcellular location">
    <subcellularLocation>
        <location evidence="2">Cell membrane</location>
    </subcellularLocation>
    <subcellularLocation>
        <location evidence="1">Endomembrane system</location>
        <topology evidence="1">Multi-pass membrane protein</topology>
    </subcellularLocation>
</comment>
<evidence type="ECO:0000256" key="9">
    <source>
        <dbReference type="ARBA" id="ARBA00023136"/>
    </source>
</evidence>
<feature type="compositionally biased region" description="Polar residues" evidence="10">
    <location>
        <begin position="1175"/>
        <end position="1188"/>
    </location>
</feature>
<keyword evidence="7 11" id="KW-1133">Transmembrane helix</keyword>
<evidence type="ECO:0000256" key="3">
    <source>
        <dbReference type="ARBA" id="ARBA00007808"/>
    </source>
</evidence>
<dbReference type="PANTHER" id="PTHR31269:SF62">
    <property type="entry name" value="C4-DICARBOXYLATE TRANSPORTER_MALIC ACID PROTEIN"/>
    <property type="match status" value="1"/>
</dbReference>
<dbReference type="CDD" id="cd09323">
    <property type="entry name" value="TDT_SLAC1_like"/>
    <property type="match status" value="1"/>
</dbReference>
<keyword evidence="5" id="KW-1003">Cell membrane</keyword>
<name>A0A803NN87_CANSA</name>
<keyword evidence="8" id="KW-0406">Ion transport</keyword>
<dbReference type="GO" id="GO:0012505">
    <property type="term" value="C:endomembrane system"/>
    <property type="evidence" value="ECO:0007669"/>
    <property type="project" value="UniProtKB-SubCell"/>
</dbReference>
<feature type="region of interest" description="Disordered" evidence="10">
    <location>
        <begin position="1156"/>
        <end position="1230"/>
    </location>
</feature>
<evidence type="ECO:0000313" key="13">
    <source>
        <dbReference type="EnsemblPlants" id="cds.evm.model.01.2967"/>
    </source>
</evidence>
<evidence type="ECO:0000256" key="11">
    <source>
        <dbReference type="SAM" id="Phobius"/>
    </source>
</evidence>
<feature type="compositionally biased region" description="Polar residues" evidence="10">
    <location>
        <begin position="1214"/>
        <end position="1230"/>
    </location>
</feature>
<feature type="transmembrane region" description="Helical" evidence="11">
    <location>
        <begin position="149"/>
        <end position="168"/>
    </location>
</feature>